<comment type="catalytic activity">
    <reaction evidence="8">
        <text>L-seryl-[protein] + ATP = O-phospho-L-seryl-[protein] + ADP + H(+)</text>
        <dbReference type="Rhea" id="RHEA:17989"/>
        <dbReference type="Rhea" id="RHEA-COMP:9863"/>
        <dbReference type="Rhea" id="RHEA-COMP:11604"/>
        <dbReference type="ChEBI" id="CHEBI:15378"/>
        <dbReference type="ChEBI" id="CHEBI:29999"/>
        <dbReference type="ChEBI" id="CHEBI:30616"/>
        <dbReference type="ChEBI" id="CHEBI:83421"/>
        <dbReference type="ChEBI" id="CHEBI:456216"/>
        <dbReference type="EC" id="2.7.11.11"/>
    </reaction>
</comment>
<evidence type="ECO:0000313" key="12">
    <source>
        <dbReference type="EMBL" id="CEK79940.1"/>
    </source>
</evidence>
<proteinExistence type="inferred from homology"/>
<evidence type="ECO:0000256" key="5">
    <source>
        <dbReference type="ARBA" id="ARBA00022777"/>
    </source>
</evidence>
<dbReference type="GO" id="GO:0005952">
    <property type="term" value="C:cAMP-dependent protein kinase complex"/>
    <property type="evidence" value="ECO:0007669"/>
    <property type="project" value="TreeGrafter"/>
</dbReference>
<dbReference type="AlphaFoldDB" id="A0A0B7AJ73"/>
<dbReference type="GO" id="GO:0005524">
    <property type="term" value="F:ATP binding"/>
    <property type="evidence" value="ECO:0007669"/>
    <property type="project" value="UniProtKB-UniRule"/>
</dbReference>
<keyword evidence="6 9" id="KW-0067">ATP-binding</keyword>
<dbReference type="PROSITE" id="PS50011">
    <property type="entry name" value="PROTEIN_KINASE_DOM"/>
    <property type="match status" value="1"/>
</dbReference>
<dbReference type="InterPro" id="IPR017441">
    <property type="entry name" value="Protein_kinase_ATP_BS"/>
</dbReference>
<dbReference type="Gene3D" id="3.30.200.20">
    <property type="entry name" value="Phosphorylase Kinase, domain 1"/>
    <property type="match status" value="1"/>
</dbReference>
<dbReference type="EC" id="2.7.11.11" evidence="1"/>
<evidence type="ECO:0000256" key="10">
    <source>
        <dbReference type="RuleBase" id="RU000304"/>
    </source>
</evidence>
<feature type="binding site" evidence="9">
    <location>
        <position position="74"/>
    </location>
    <ligand>
        <name>ATP</name>
        <dbReference type="ChEBI" id="CHEBI:30616"/>
    </ligand>
</feature>
<dbReference type="InterPro" id="IPR011009">
    <property type="entry name" value="Kinase-like_dom_sf"/>
</dbReference>
<dbReference type="EMBL" id="HACG01033075">
    <property type="protein sequence ID" value="CEK79940.1"/>
    <property type="molecule type" value="Transcribed_RNA"/>
</dbReference>
<keyword evidence="5" id="KW-0418">Kinase</keyword>
<dbReference type="PANTHER" id="PTHR24353:SF153">
    <property type="entry name" value="CAMP-DEPENDENT PROTEIN KINASE CATALYTIC SUBUNIT 1"/>
    <property type="match status" value="1"/>
</dbReference>
<dbReference type="Pfam" id="PF00069">
    <property type="entry name" value="Pkinase"/>
    <property type="match status" value="1"/>
</dbReference>
<keyword evidence="2 10" id="KW-0723">Serine/threonine-protein kinase</keyword>
<evidence type="ECO:0000256" key="9">
    <source>
        <dbReference type="PROSITE-ProRule" id="PRU10141"/>
    </source>
</evidence>
<evidence type="ECO:0000256" key="4">
    <source>
        <dbReference type="ARBA" id="ARBA00022741"/>
    </source>
</evidence>
<evidence type="ECO:0000259" key="11">
    <source>
        <dbReference type="PROSITE" id="PS50011"/>
    </source>
</evidence>
<dbReference type="SMART" id="SM00220">
    <property type="entry name" value="S_TKc"/>
    <property type="match status" value="1"/>
</dbReference>
<dbReference type="PROSITE" id="PS00107">
    <property type="entry name" value="PROTEIN_KINASE_ATP"/>
    <property type="match status" value="1"/>
</dbReference>
<feature type="domain" description="Protein kinase" evidence="11">
    <location>
        <begin position="44"/>
        <end position="212"/>
    </location>
</feature>
<evidence type="ECO:0000256" key="1">
    <source>
        <dbReference type="ARBA" id="ARBA00012444"/>
    </source>
</evidence>
<dbReference type="GO" id="GO:0005634">
    <property type="term" value="C:nucleus"/>
    <property type="evidence" value="ECO:0007669"/>
    <property type="project" value="TreeGrafter"/>
</dbReference>
<keyword evidence="4 9" id="KW-0547">Nucleotide-binding</keyword>
<comment type="catalytic activity">
    <reaction evidence="7">
        <text>L-threonyl-[protein] + ATP = O-phospho-L-threonyl-[protein] + ADP + H(+)</text>
        <dbReference type="Rhea" id="RHEA:46608"/>
        <dbReference type="Rhea" id="RHEA-COMP:11060"/>
        <dbReference type="Rhea" id="RHEA-COMP:11605"/>
        <dbReference type="ChEBI" id="CHEBI:15378"/>
        <dbReference type="ChEBI" id="CHEBI:30013"/>
        <dbReference type="ChEBI" id="CHEBI:30616"/>
        <dbReference type="ChEBI" id="CHEBI:61977"/>
        <dbReference type="ChEBI" id="CHEBI:456216"/>
        <dbReference type="EC" id="2.7.11.11"/>
    </reaction>
</comment>
<dbReference type="SUPFAM" id="SSF56112">
    <property type="entry name" value="Protein kinase-like (PK-like)"/>
    <property type="match status" value="1"/>
</dbReference>
<dbReference type="InterPro" id="IPR000719">
    <property type="entry name" value="Prot_kinase_dom"/>
</dbReference>
<evidence type="ECO:0000256" key="6">
    <source>
        <dbReference type="ARBA" id="ARBA00022840"/>
    </source>
</evidence>
<dbReference type="InterPro" id="IPR008271">
    <property type="entry name" value="Ser/Thr_kinase_AS"/>
</dbReference>
<organism evidence="12">
    <name type="scientific">Arion vulgaris</name>
    <dbReference type="NCBI Taxonomy" id="1028688"/>
    <lineage>
        <taxon>Eukaryota</taxon>
        <taxon>Metazoa</taxon>
        <taxon>Spiralia</taxon>
        <taxon>Lophotrochozoa</taxon>
        <taxon>Mollusca</taxon>
        <taxon>Gastropoda</taxon>
        <taxon>Heterobranchia</taxon>
        <taxon>Euthyneura</taxon>
        <taxon>Panpulmonata</taxon>
        <taxon>Eupulmonata</taxon>
        <taxon>Stylommatophora</taxon>
        <taxon>Helicina</taxon>
        <taxon>Arionoidea</taxon>
        <taxon>Arionidae</taxon>
        <taxon>Arion</taxon>
    </lineage>
</organism>
<dbReference type="PROSITE" id="PS00108">
    <property type="entry name" value="PROTEIN_KINASE_ST"/>
    <property type="match status" value="1"/>
</dbReference>
<dbReference type="GO" id="GO:0004691">
    <property type="term" value="F:cAMP-dependent protein kinase activity"/>
    <property type="evidence" value="ECO:0007669"/>
    <property type="project" value="UniProtKB-EC"/>
</dbReference>
<comment type="similarity">
    <text evidence="10">Belongs to the protein kinase superfamily.</text>
</comment>
<sequence>MGNAATAKKGDPAENVKEFLARAKEEFQQKWDHPPPGTSCLDDFDRIKTLGTGSFGRVMLVQHKGEGKSYFAMKILDKQKVVKLKQVEHTLNEKKILQSINFPFLVKLEYSFKDNSNLYMVLEFVTGGEMFSHLRRIGRFSEPHSRFYAAQIVLVLEYLHHLDIMYRDLKPENLLIDTFGYLKVTDLVLLNELKEEHGHFVVHLSIWHLRLF</sequence>
<keyword evidence="3" id="KW-0808">Transferase</keyword>
<accession>A0A0B7AJ73</accession>
<evidence type="ECO:0000256" key="3">
    <source>
        <dbReference type="ARBA" id="ARBA00022679"/>
    </source>
</evidence>
<protein>
    <recommendedName>
        <fullName evidence="1">cAMP-dependent protein kinase</fullName>
        <ecNumber evidence="1">2.7.11.11</ecNumber>
    </recommendedName>
</protein>
<dbReference type="Gene3D" id="1.10.510.10">
    <property type="entry name" value="Transferase(Phosphotransferase) domain 1"/>
    <property type="match status" value="1"/>
</dbReference>
<reference evidence="12" key="1">
    <citation type="submission" date="2014-12" db="EMBL/GenBank/DDBJ databases">
        <title>Insight into the proteome of Arion vulgaris.</title>
        <authorList>
            <person name="Aradska J."/>
            <person name="Bulat T."/>
            <person name="Smidak R."/>
            <person name="Sarate P."/>
            <person name="Gangsoo J."/>
            <person name="Sialana F."/>
            <person name="Bilban M."/>
            <person name="Lubec G."/>
        </authorList>
    </citation>
    <scope>NUCLEOTIDE SEQUENCE</scope>
    <source>
        <tissue evidence="12">Skin</tissue>
    </source>
</reference>
<evidence type="ECO:0000256" key="2">
    <source>
        <dbReference type="ARBA" id="ARBA00022527"/>
    </source>
</evidence>
<gene>
    <name evidence="12" type="primary">ORF118279</name>
</gene>
<dbReference type="GO" id="GO:0005829">
    <property type="term" value="C:cytosol"/>
    <property type="evidence" value="ECO:0007669"/>
    <property type="project" value="TreeGrafter"/>
</dbReference>
<dbReference type="PANTHER" id="PTHR24353">
    <property type="entry name" value="CYCLIC NUCLEOTIDE-DEPENDENT PROTEIN KINASE"/>
    <property type="match status" value="1"/>
</dbReference>
<evidence type="ECO:0000256" key="7">
    <source>
        <dbReference type="ARBA" id="ARBA00047292"/>
    </source>
</evidence>
<evidence type="ECO:0000256" key="8">
    <source>
        <dbReference type="ARBA" id="ARBA00047454"/>
    </source>
</evidence>
<name>A0A0B7AJ73_9EUPU</name>
<dbReference type="FunFam" id="3.30.200.20:FF:000005">
    <property type="entry name" value="cAMP-dependent protein kinase catalytic subunit"/>
    <property type="match status" value="1"/>
</dbReference>